<keyword evidence="6" id="KW-0067">ATP-binding</keyword>
<dbReference type="SUPFAM" id="SSF47986">
    <property type="entry name" value="DEATH domain"/>
    <property type="match status" value="1"/>
</dbReference>
<feature type="compositionally biased region" description="Basic and acidic residues" evidence="7">
    <location>
        <begin position="93"/>
        <end position="105"/>
    </location>
</feature>
<evidence type="ECO:0000313" key="11">
    <source>
        <dbReference type="Ensembl" id="ENSAOCP00000064589.1"/>
    </source>
</evidence>
<feature type="domain" description="B30.2/SPRY" evidence="8">
    <location>
        <begin position="909"/>
        <end position="1097"/>
    </location>
</feature>
<accession>A0AAQ5ZHI8</accession>
<organism evidence="11 12">
    <name type="scientific">Amphiprion ocellaris</name>
    <name type="common">Clown anemonefish</name>
    <dbReference type="NCBI Taxonomy" id="80972"/>
    <lineage>
        <taxon>Eukaryota</taxon>
        <taxon>Metazoa</taxon>
        <taxon>Chordata</taxon>
        <taxon>Craniata</taxon>
        <taxon>Vertebrata</taxon>
        <taxon>Euteleostomi</taxon>
        <taxon>Actinopterygii</taxon>
        <taxon>Neopterygii</taxon>
        <taxon>Teleostei</taxon>
        <taxon>Neoteleostei</taxon>
        <taxon>Acanthomorphata</taxon>
        <taxon>Ovalentaria</taxon>
        <taxon>Pomacentridae</taxon>
        <taxon>Amphiprion</taxon>
    </lineage>
</organism>
<dbReference type="SUPFAM" id="SSF52047">
    <property type="entry name" value="RNI-like"/>
    <property type="match status" value="1"/>
</dbReference>
<reference evidence="11 12" key="1">
    <citation type="submission" date="2022-01" db="EMBL/GenBank/DDBJ databases">
        <title>A chromosome-scale genome assembly of the false clownfish, Amphiprion ocellaris.</title>
        <authorList>
            <person name="Ryu T."/>
        </authorList>
    </citation>
    <scope>NUCLEOTIDE SEQUENCE [LARGE SCALE GENOMIC DNA]</scope>
</reference>
<evidence type="ECO:0000259" key="10">
    <source>
        <dbReference type="PROSITE" id="PS50837"/>
    </source>
</evidence>
<dbReference type="Pfam" id="PF17776">
    <property type="entry name" value="NLRC4_HD2"/>
    <property type="match status" value="1"/>
</dbReference>
<dbReference type="PROSITE" id="PS50837">
    <property type="entry name" value="NACHT"/>
    <property type="match status" value="1"/>
</dbReference>
<dbReference type="GO" id="GO:0005737">
    <property type="term" value="C:cytoplasm"/>
    <property type="evidence" value="ECO:0007669"/>
    <property type="project" value="UniProtKB-SubCell"/>
</dbReference>
<evidence type="ECO:0000256" key="7">
    <source>
        <dbReference type="SAM" id="MobiDB-lite"/>
    </source>
</evidence>
<dbReference type="InterPro" id="IPR013320">
    <property type="entry name" value="ConA-like_dom_sf"/>
</dbReference>
<dbReference type="Gene3D" id="3.40.50.300">
    <property type="entry name" value="P-loop containing nucleotide triphosphate hydrolases"/>
    <property type="match status" value="1"/>
</dbReference>
<keyword evidence="5" id="KW-0547">Nucleotide-binding</keyword>
<dbReference type="InterPro" id="IPR032675">
    <property type="entry name" value="LRR_dom_sf"/>
</dbReference>
<evidence type="ECO:0000256" key="3">
    <source>
        <dbReference type="ARBA" id="ARBA00022614"/>
    </source>
</evidence>
<dbReference type="PRINTS" id="PR01407">
    <property type="entry name" value="BUTYPHLNCDUF"/>
</dbReference>
<dbReference type="SMART" id="SM01289">
    <property type="entry name" value="PYRIN"/>
    <property type="match status" value="1"/>
</dbReference>
<name>A0AAQ5ZHI8_AMPOC</name>
<dbReference type="InterPro" id="IPR003877">
    <property type="entry name" value="SPRY_dom"/>
</dbReference>
<dbReference type="Proteomes" id="UP001501940">
    <property type="component" value="Chromosome 24"/>
</dbReference>
<keyword evidence="3" id="KW-0433">Leucine-rich repeat</keyword>
<evidence type="ECO:0000259" key="8">
    <source>
        <dbReference type="PROSITE" id="PS50188"/>
    </source>
</evidence>
<dbReference type="PROSITE" id="PS50824">
    <property type="entry name" value="DAPIN"/>
    <property type="match status" value="1"/>
</dbReference>
<evidence type="ECO:0000256" key="1">
    <source>
        <dbReference type="ARBA" id="ARBA00004496"/>
    </source>
</evidence>
<dbReference type="InterPro" id="IPR001870">
    <property type="entry name" value="B30.2/SPRY"/>
</dbReference>
<dbReference type="Pfam" id="PF05729">
    <property type="entry name" value="NACHT"/>
    <property type="match status" value="1"/>
</dbReference>
<evidence type="ECO:0000256" key="4">
    <source>
        <dbReference type="ARBA" id="ARBA00022737"/>
    </source>
</evidence>
<dbReference type="FunFam" id="2.60.120.920:FF:000037">
    <property type="entry name" value="Si:dkey-191j3.2"/>
    <property type="match status" value="1"/>
</dbReference>
<dbReference type="PROSITE" id="PS50188">
    <property type="entry name" value="B302_SPRY"/>
    <property type="match status" value="1"/>
</dbReference>
<dbReference type="Gene3D" id="3.80.10.10">
    <property type="entry name" value="Ribonuclease Inhibitor"/>
    <property type="match status" value="2"/>
</dbReference>
<evidence type="ECO:0000259" key="9">
    <source>
        <dbReference type="PROSITE" id="PS50824"/>
    </source>
</evidence>
<feature type="domain" description="Pyrin" evidence="9">
    <location>
        <begin position="1"/>
        <end position="89"/>
    </location>
</feature>
<keyword evidence="4" id="KW-0677">Repeat</keyword>
<dbReference type="SUPFAM" id="SSF49899">
    <property type="entry name" value="Concanavalin A-like lectins/glucanases"/>
    <property type="match status" value="1"/>
</dbReference>
<evidence type="ECO:0000313" key="12">
    <source>
        <dbReference type="Proteomes" id="UP001501940"/>
    </source>
</evidence>
<feature type="region of interest" description="Disordered" evidence="7">
    <location>
        <begin position="85"/>
        <end position="126"/>
    </location>
</feature>
<dbReference type="CDD" id="cd16040">
    <property type="entry name" value="SPRY_PRY_SNTX"/>
    <property type="match status" value="1"/>
</dbReference>
<dbReference type="GO" id="GO:0005524">
    <property type="term" value="F:ATP binding"/>
    <property type="evidence" value="ECO:0007669"/>
    <property type="project" value="UniProtKB-KW"/>
</dbReference>
<dbReference type="Pfam" id="PF00622">
    <property type="entry name" value="SPRY"/>
    <property type="match status" value="1"/>
</dbReference>
<dbReference type="SMART" id="SM00449">
    <property type="entry name" value="SPRY"/>
    <property type="match status" value="1"/>
</dbReference>
<dbReference type="InterPro" id="IPR051261">
    <property type="entry name" value="NLR"/>
</dbReference>
<dbReference type="Pfam" id="PF13516">
    <property type="entry name" value="LRR_6"/>
    <property type="match status" value="2"/>
</dbReference>
<dbReference type="InterPro" id="IPR001611">
    <property type="entry name" value="Leu-rich_rpt"/>
</dbReference>
<proteinExistence type="predicted"/>
<dbReference type="Pfam" id="PF13765">
    <property type="entry name" value="PRY"/>
    <property type="match status" value="1"/>
</dbReference>
<dbReference type="InterPro" id="IPR029495">
    <property type="entry name" value="NACHT-assoc"/>
</dbReference>
<evidence type="ECO:0000256" key="2">
    <source>
        <dbReference type="ARBA" id="ARBA00022490"/>
    </source>
</evidence>
<dbReference type="Pfam" id="PF02758">
    <property type="entry name" value="PYRIN"/>
    <property type="match status" value="1"/>
</dbReference>
<dbReference type="PANTHER" id="PTHR24106">
    <property type="entry name" value="NACHT, LRR AND CARD DOMAINS-CONTAINING"/>
    <property type="match status" value="1"/>
</dbReference>
<dbReference type="InterPro" id="IPR041075">
    <property type="entry name" value="NOD1/2_WH"/>
</dbReference>
<dbReference type="InterPro" id="IPR043136">
    <property type="entry name" value="B30.2/SPRY_sf"/>
</dbReference>
<dbReference type="Ensembl" id="ENSAOCT00000044974.1">
    <property type="protein sequence ID" value="ENSAOCP00000064589.1"/>
    <property type="gene ID" value="ENSAOCG00000034097.1"/>
</dbReference>
<protein>
    <recommendedName>
        <fullName evidence="13">B30.2/SPRY domain-containing protein</fullName>
    </recommendedName>
</protein>
<dbReference type="InterPro" id="IPR027417">
    <property type="entry name" value="P-loop_NTPase"/>
</dbReference>
<reference evidence="11" key="2">
    <citation type="submission" date="2025-08" db="UniProtKB">
        <authorList>
            <consortium name="Ensembl"/>
        </authorList>
    </citation>
    <scope>IDENTIFICATION</scope>
</reference>
<dbReference type="InterPro" id="IPR004020">
    <property type="entry name" value="DAPIN"/>
</dbReference>
<dbReference type="Pfam" id="PF14484">
    <property type="entry name" value="FISNA"/>
    <property type="match status" value="1"/>
</dbReference>
<evidence type="ECO:0000256" key="6">
    <source>
        <dbReference type="ARBA" id="ARBA00022840"/>
    </source>
</evidence>
<comment type="subcellular location">
    <subcellularLocation>
        <location evidence="1">Cytoplasm</location>
    </subcellularLocation>
</comment>
<dbReference type="InterPro" id="IPR011029">
    <property type="entry name" value="DEATH-like_dom_sf"/>
</dbReference>
<reference evidence="11" key="3">
    <citation type="submission" date="2025-09" db="UniProtKB">
        <authorList>
            <consortium name="Ensembl"/>
        </authorList>
    </citation>
    <scope>IDENTIFICATION</scope>
</reference>
<dbReference type="SMART" id="SM00368">
    <property type="entry name" value="LRR_RI"/>
    <property type="match status" value="7"/>
</dbReference>
<sequence>MTSEVLLNILEDLDDDQLSKFQWFLQKPNNVQGLPAITKSRLQTLDRCKTVDVMVETYGLQRAVQVSRVVLEKISRNDLLQRFPASSSGPEVHVSDVGETSENREPSSSQTQPPLPQTEDETVPVPEPRPIRYYQQKLQSNFQDTFKVTTEGWAADEQLLVDIYTELYITAGRDVHVNTQHEVLQIDKVWKPSDTETPIQPRDIFKHPSGKDIPIRTVLTNGIAGIGKTFLVRKFVLDWSEERTNQDVHLIFPFTFRDLNLLKGQKFGLAELIHDCIPETNDITVEALNYIFTALQSSGNSSYKKSRFKLLFVFDGLDESRLHLDFDVNNIRSVDVTKSTKVEVLLSGLISGKLLRSARLWITTRPAAANQIPQNLVNTTTEVRGFTDPQKEEYFRKRSRDEKQTSTIISHMKTSRSLHIMCHIPVFCWITATVLEELLETREGGDLPRTLSEMYAEFLRFQIDHTQKKYGAKKGIQYIKSLAKLAFEQLQKGNLIFYEKDLRESGINVSEASVYSGVFTEIFKEERRRKQKDKMFSFVHLSVQEFLAALYAHLTFINSGICLLEKEQQTTSCWSEMFQSYSAGFYQTAVDEALQSPNGHMDLFLRFLLGLSLPTNQNLLRDLLTQTGSSSQTNQKTIKYIKEKIGENVSAERNINLFHCLNELNDVSLVEEIQQSLRSGRLSTDKLSPAQWSALGFILVSSGEHLDVFDLKKYSASEEVLLRLLPVVKASKKVVLSDCNLSERSCGALSSVLSSQSSSVTELDLTNNNLQDSGVESLSAGLESPHCKLKALRLNNCNLSERSCGALSSVLSSQSSSVTELDLTNNNLQDSGVESLSAGLESPHCKLEALRLSGCLVTEEGCASLASALSFKTSNLRELDLSYNHPGDSGEKMLRAKVEDPDCRLETLRVTPAGVRWLTPGLRKYSCQLTVDTNTVHRKLKLSENNRKVRHVEEVQSYPDHPDRFDYWKQLLCTTGLTGRCYWEVEWRGLVDVSVSYGGIRRKGDSECLFGYNDQSWSLICSDGGGYDVRHNNSSTSIRSSSVSHRVSVYVDVPAGTLSFYRVSSDSLIHLHTFNTTFTQPLYPGFWVDSGSSVFLC</sequence>
<dbReference type="FunFam" id="3.40.50.300:FF:000210">
    <property type="entry name" value="Si:dkey-16p6.1"/>
    <property type="match status" value="1"/>
</dbReference>
<dbReference type="InterPro" id="IPR006574">
    <property type="entry name" value="PRY"/>
</dbReference>
<dbReference type="InterPro" id="IPR007111">
    <property type="entry name" value="NACHT_NTPase"/>
</dbReference>
<dbReference type="Pfam" id="PF17779">
    <property type="entry name" value="WHD_NOD2"/>
    <property type="match status" value="1"/>
</dbReference>
<keyword evidence="2" id="KW-0963">Cytoplasm</keyword>
<dbReference type="SMART" id="SM00589">
    <property type="entry name" value="PRY"/>
    <property type="match status" value="1"/>
</dbReference>
<evidence type="ECO:0008006" key="13">
    <source>
        <dbReference type="Google" id="ProtNLM"/>
    </source>
</evidence>
<dbReference type="InterPro" id="IPR041267">
    <property type="entry name" value="NLRP_HD2"/>
</dbReference>
<feature type="domain" description="NACHT" evidence="10">
    <location>
        <begin position="216"/>
        <end position="368"/>
    </location>
</feature>
<dbReference type="Gene3D" id="1.10.533.10">
    <property type="entry name" value="Death Domain, Fas"/>
    <property type="match status" value="1"/>
</dbReference>
<dbReference type="Gene3D" id="2.60.120.920">
    <property type="match status" value="1"/>
</dbReference>
<dbReference type="InterPro" id="IPR003879">
    <property type="entry name" value="Butyrophylin_SPRY"/>
</dbReference>
<dbReference type="AlphaFoldDB" id="A0AAQ5ZHI8"/>
<dbReference type="SMART" id="SM01288">
    <property type="entry name" value="FISNA"/>
    <property type="match status" value="1"/>
</dbReference>
<dbReference type="GeneTree" id="ENSGT01150000286915"/>
<evidence type="ECO:0000256" key="5">
    <source>
        <dbReference type="ARBA" id="ARBA00022741"/>
    </source>
</evidence>
<keyword evidence="12" id="KW-1185">Reference proteome</keyword>